<evidence type="ECO:0000256" key="6">
    <source>
        <dbReference type="SAM" id="SignalP"/>
    </source>
</evidence>
<gene>
    <name evidence="8" type="ORF">QE152_g23090</name>
</gene>
<evidence type="ECO:0000256" key="1">
    <source>
        <dbReference type="ARBA" id="ARBA00022729"/>
    </source>
</evidence>
<dbReference type="GO" id="GO:0004252">
    <property type="term" value="F:serine-type endopeptidase activity"/>
    <property type="evidence" value="ECO:0007669"/>
    <property type="project" value="InterPro"/>
</dbReference>
<dbReference type="SMART" id="SM00020">
    <property type="entry name" value="Tryp_SPc"/>
    <property type="match status" value="1"/>
</dbReference>
<dbReference type="InterPro" id="IPR033116">
    <property type="entry name" value="TRYPSIN_SER"/>
</dbReference>
<keyword evidence="2" id="KW-1015">Disulfide bond</keyword>
<dbReference type="InterPro" id="IPR001314">
    <property type="entry name" value="Peptidase_S1A"/>
</dbReference>
<evidence type="ECO:0000256" key="3">
    <source>
        <dbReference type="ARBA" id="ARBA00023180"/>
    </source>
</evidence>
<proteinExistence type="inferred from homology"/>
<feature type="chain" id="PRO_5043788668" evidence="6">
    <location>
        <begin position="19"/>
        <end position="485"/>
    </location>
</feature>
<dbReference type="InterPro" id="IPR051333">
    <property type="entry name" value="CLIP_Serine_Protease"/>
</dbReference>
<keyword evidence="5" id="KW-0378">Hydrolase</keyword>
<dbReference type="Pfam" id="PF00089">
    <property type="entry name" value="Trypsin"/>
    <property type="match status" value="2"/>
</dbReference>
<dbReference type="SUPFAM" id="SSF50494">
    <property type="entry name" value="Trypsin-like serine proteases"/>
    <property type="match status" value="2"/>
</dbReference>
<dbReference type="PROSITE" id="PS50240">
    <property type="entry name" value="TRYPSIN_DOM"/>
    <property type="match status" value="1"/>
</dbReference>
<dbReference type="PRINTS" id="PR00722">
    <property type="entry name" value="CHYMOTRYPSIN"/>
</dbReference>
<comment type="caution">
    <text evidence="8">The sequence shown here is derived from an EMBL/GenBank/DDBJ whole genome shotgun (WGS) entry which is preliminary data.</text>
</comment>
<evidence type="ECO:0000256" key="2">
    <source>
        <dbReference type="ARBA" id="ARBA00023157"/>
    </source>
</evidence>
<reference evidence="8 9" key="1">
    <citation type="journal article" date="2024" name="BMC Genomics">
        <title>De novo assembly and annotation of Popillia japonica's genome with initial clues to its potential as an invasive pest.</title>
        <authorList>
            <person name="Cucini C."/>
            <person name="Boschi S."/>
            <person name="Funari R."/>
            <person name="Cardaioli E."/>
            <person name="Iannotti N."/>
            <person name="Marturano G."/>
            <person name="Paoli F."/>
            <person name="Bruttini M."/>
            <person name="Carapelli A."/>
            <person name="Frati F."/>
            <person name="Nardi F."/>
        </authorList>
    </citation>
    <scope>NUCLEOTIDE SEQUENCE [LARGE SCALE GENOMIC DNA]</scope>
    <source>
        <strain evidence="8">DMR45628</strain>
    </source>
</reference>
<dbReference type="Gene3D" id="2.40.10.10">
    <property type="entry name" value="Trypsin-like serine proteases"/>
    <property type="match status" value="3"/>
</dbReference>
<dbReference type="CDD" id="cd00190">
    <property type="entry name" value="Tryp_SPc"/>
    <property type="match status" value="1"/>
</dbReference>
<dbReference type="InterPro" id="IPR018114">
    <property type="entry name" value="TRYPSIN_HIS"/>
</dbReference>
<dbReference type="GO" id="GO:0006508">
    <property type="term" value="P:proteolysis"/>
    <property type="evidence" value="ECO:0007669"/>
    <property type="project" value="UniProtKB-KW"/>
</dbReference>
<evidence type="ECO:0000313" key="9">
    <source>
        <dbReference type="Proteomes" id="UP001458880"/>
    </source>
</evidence>
<keyword evidence="3" id="KW-0325">Glycoprotein</keyword>
<dbReference type="AlphaFoldDB" id="A0AAW1KI39"/>
<comment type="similarity">
    <text evidence="4">Belongs to the peptidase S1 family. CLIP subfamily.</text>
</comment>
<protein>
    <submittedName>
        <fullName evidence="8">Trypsin</fullName>
    </submittedName>
</protein>
<evidence type="ECO:0000313" key="8">
    <source>
        <dbReference type="EMBL" id="KAK9718671.1"/>
    </source>
</evidence>
<evidence type="ECO:0000256" key="5">
    <source>
        <dbReference type="RuleBase" id="RU363034"/>
    </source>
</evidence>
<keyword evidence="1 6" id="KW-0732">Signal</keyword>
<dbReference type="InterPro" id="IPR001254">
    <property type="entry name" value="Trypsin_dom"/>
</dbReference>
<accession>A0AAW1KI39</accession>
<dbReference type="FunFam" id="2.40.10.10:FF:000028">
    <property type="entry name" value="Serine protease easter"/>
    <property type="match status" value="1"/>
</dbReference>
<feature type="signal peptide" evidence="6">
    <location>
        <begin position="1"/>
        <end position="18"/>
    </location>
</feature>
<dbReference type="InterPro" id="IPR043504">
    <property type="entry name" value="Peptidase_S1_PA_chymotrypsin"/>
</dbReference>
<organism evidence="8 9">
    <name type="scientific">Popillia japonica</name>
    <name type="common">Japanese beetle</name>
    <dbReference type="NCBI Taxonomy" id="7064"/>
    <lineage>
        <taxon>Eukaryota</taxon>
        <taxon>Metazoa</taxon>
        <taxon>Ecdysozoa</taxon>
        <taxon>Arthropoda</taxon>
        <taxon>Hexapoda</taxon>
        <taxon>Insecta</taxon>
        <taxon>Pterygota</taxon>
        <taxon>Neoptera</taxon>
        <taxon>Endopterygota</taxon>
        <taxon>Coleoptera</taxon>
        <taxon>Polyphaga</taxon>
        <taxon>Scarabaeiformia</taxon>
        <taxon>Scarabaeidae</taxon>
        <taxon>Rutelinae</taxon>
        <taxon>Popillia</taxon>
    </lineage>
</organism>
<dbReference type="PANTHER" id="PTHR24260:SF147">
    <property type="entry name" value="EG:BACR7A4.3 PROTEIN-RELATED"/>
    <property type="match status" value="1"/>
</dbReference>
<dbReference type="PROSITE" id="PS00135">
    <property type="entry name" value="TRYPSIN_SER"/>
    <property type="match status" value="1"/>
</dbReference>
<feature type="domain" description="Peptidase S1" evidence="7">
    <location>
        <begin position="153"/>
        <end position="400"/>
    </location>
</feature>
<keyword evidence="9" id="KW-1185">Reference proteome</keyword>
<dbReference type="InterPro" id="IPR009003">
    <property type="entry name" value="Peptidase_S1_PA"/>
</dbReference>
<dbReference type="PANTHER" id="PTHR24260">
    <property type="match status" value="1"/>
</dbReference>
<name>A0AAW1KI39_POPJA</name>
<evidence type="ECO:0000256" key="4">
    <source>
        <dbReference type="ARBA" id="ARBA00024195"/>
    </source>
</evidence>
<keyword evidence="5" id="KW-0720">Serine protease</keyword>
<evidence type="ECO:0000259" key="7">
    <source>
        <dbReference type="PROSITE" id="PS50240"/>
    </source>
</evidence>
<dbReference type="Proteomes" id="UP001458880">
    <property type="component" value="Unassembled WGS sequence"/>
</dbReference>
<dbReference type="EMBL" id="JASPKY010000226">
    <property type="protein sequence ID" value="KAK9718671.1"/>
    <property type="molecule type" value="Genomic_DNA"/>
</dbReference>
<dbReference type="PROSITE" id="PS00134">
    <property type="entry name" value="TRYPSIN_HIS"/>
    <property type="match status" value="1"/>
</dbReference>
<sequence length="485" mass="53298">MILICAIIGLCLSSNLKAENNLNIDSRCGPNNQGVCTLIINCPEAIEKAYLEGLFELCQKLNRFKKTQFRQLISRCGPNNQGVCTLIINCPEAIEKLKQKQELGLETCGYYGRLEIVCCMRNSPQSPELRARKSMAACQKYSKNYSISLQPFIINGENVAVGEFPYMAAVGYPGKTKDEIKWECGGILISERFILTAAHCLARVDKKLPSIVRLGKIDLFGVLDKATAQDIPVEEIIVHPKYHPLARHNDIGLLRLATSAEFNGFVKPVCLNNKPRIKGTLSVLGWGVVNIDTEERSRILQKAAVQLYDLKKCNETYFGASYGTPIHDTQLCAFSHDPMRADTCQGDSGGPVQIANRRSIAKTPNIVVGITSYGRGCGGVIPSVYTRVSSYLDWIEGIHFLDWGNNDLLLKSTLVTVDKKQCNEDYPSVFRQGIPDSYYCGLTGSHICSTSSGSPAFLTKGDDSRATVVGLSTYGNKCGSKIPTI</sequence>
<keyword evidence="5" id="KW-0645">Protease</keyword>